<evidence type="ECO:0000256" key="3">
    <source>
        <dbReference type="PIRSR" id="PIRSR633199-1"/>
    </source>
</evidence>
<feature type="active site" description="Nucleophile" evidence="3">
    <location>
        <position position="371"/>
    </location>
</feature>
<dbReference type="AlphaFoldDB" id="A0A2I2KJU3"/>
<dbReference type="Pfam" id="PF19420">
    <property type="entry name" value="DDAH_eukar"/>
    <property type="match status" value="1"/>
</dbReference>
<dbReference type="Proteomes" id="UP000234331">
    <property type="component" value="Unassembled WGS sequence"/>
</dbReference>
<protein>
    <submittedName>
        <fullName evidence="5">N-dimethylarginine dimethylaminohydrolase (Modular protein)</fullName>
    </submittedName>
</protein>
<name>A0A2I2KJU3_9ACTN</name>
<keyword evidence="6" id="KW-1185">Reference proteome</keyword>
<dbReference type="PANTHER" id="PTHR12737">
    <property type="entry name" value="DIMETHYLARGININE DIMETHYLAMINOHYDROLASE"/>
    <property type="match status" value="1"/>
</dbReference>
<sequence length="432" mass="46832">MSRAAPRRPAERVAIPLDGNIGERRWRGVRGEPGKGGRTGIVVVLSTLPDGQRRGAMLVVRAGPVPRLVPATRSAPWAGVLSERLPAGRARRQGPQAGKDVSAMTAGVAVRRRAITRRYLMCRPTYFDVRYAINWWMDPDRPVDAARACAQWEALQALYRGLGHTVELIEPRPRLPDMVFAANGGVVVDGRAVGVRFRFPHRREEEDLYLRRLAALAPRGAHRPRYVNEGEGDFLLTRAGILAGMGFRTESAAHAEVAALLRRPIHPLRLVDPRFYHLDTALCVLDEDLVAYLPAAFDAPSRAHLERLFPDAITVPQDEALLLALNAVSDGRHVVLPAGAHRFAAALRARGFDPICIDVGELRHAGGGIKCATLELRGAAGAGRPHADTMAPPRARERRATPSAIRSGGCVVNDSRSVEGSGRPAKNAAPGT</sequence>
<gene>
    <name evidence="5" type="ORF">FRACA_120006</name>
</gene>
<reference evidence="5 6" key="1">
    <citation type="submission" date="2017-06" db="EMBL/GenBank/DDBJ databases">
        <authorList>
            <person name="Kim H.J."/>
            <person name="Triplett B.A."/>
        </authorList>
    </citation>
    <scope>NUCLEOTIDE SEQUENCE [LARGE SCALE GENOMIC DNA]</scope>
    <source>
        <strain evidence="5">FRACA_ARgP5</strain>
    </source>
</reference>
<evidence type="ECO:0000256" key="1">
    <source>
        <dbReference type="ARBA" id="ARBA00008532"/>
    </source>
</evidence>
<dbReference type="Gene3D" id="3.75.10.10">
    <property type="entry name" value="L-arginine/glycine Amidinotransferase, Chain A"/>
    <property type="match status" value="1"/>
</dbReference>
<evidence type="ECO:0000313" key="5">
    <source>
        <dbReference type="EMBL" id="SNQ45942.1"/>
    </source>
</evidence>
<dbReference type="NCBIfam" id="NF045659">
    <property type="entry name" value="DiMArgaseDdahMtb"/>
    <property type="match status" value="1"/>
</dbReference>
<evidence type="ECO:0000256" key="4">
    <source>
        <dbReference type="SAM" id="MobiDB-lite"/>
    </source>
</evidence>
<feature type="region of interest" description="Disordered" evidence="4">
    <location>
        <begin position="382"/>
        <end position="432"/>
    </location>
</feature>
<dbReference type="PANTHER" id="PTHR12737:SF9">
    <property type="entry name" value="DIMETHYLARGININASE"/>
    <property type="match status" value="1"/>
</dbReference>
<keyword evidence="2 5" id="KW-0378">Hydrolase</keyword>
<dbReference type="GO" id="GO:0016597">
    <property type="term" value="F:amino acid binding"/>
    <property type="evidence" value="ECO:0007669"/>
    <property type="project" value="TreeGrafter"/>
</dbReference>
<dbReference type="SUPFAM" id="SSF55909">
    <property type="entry name" value="Pentein"/>
    <property type="match status" value="1"/>
</dbReference>
<dbReference type="GO" id="GO:0006525">
    <property type="term" value="P:arginine metabolic process"/>
    <property type="evidence" value="ECO:0007669"/>
    <property type="project" value="TreeGrafter"/>
</dbReference>
<dbReference type="InterPro" id="IPR033199">
    <property type="entry name" value="DDAH-like"/>
</dbReference>
<dbReference type="GO" id="GO:0000052">
    <property type="term" value="P:citrulline metabolic process"/>
    <property type="evidence" value="ECO:0007669"/>
    <property type="project" value="TreeGrafter"/>
</dbReference>
<proteinExistence type="inferred from homology"/>
<evidence type="ECO:0000256" key="2">
    <source>
        <dbReference type="ARBA" id="ARBA00022801"/>
    </source>
</evidence>
<feature type="active site" description="Proton donor" evidence="3">
    <location>
        <position position="277"/>
    </location>
</feature>
<dbReference type="GO" id="GO:0016403">
    <property type="term" value="F:dimethylargininase activity"/>
    <property type="evidence" value="ECO:0007669"/>
    <property type="project" value="TreeGrafter"/>
</dbReference>
<organism evidence="5 6">
    <name type="scientific">Frankia canadensis</name>
    <dbReference type="NCBI Taxonomy" id="1836972"/>
    <lineage>
        <taxon>Bacteria</taxon>
        <taxon>Bacillati</taxon>
        <taxon>Actinomycetota</taxon>
        <taxon>Actinomycetes</taxon>
        <taxon>Frankiales</taxon>
        <taxon>Frankiaceae</taxon>
        <taxon>Frankia</taxon>
    </lineage>
</organism>
<evidence type="ECO:0000313" key="6">
    <source>
        <dbReference type="Proteomes" id="UP000234331"/>
    </source>
</evidence>
<dbReference type="GO" id="GO:0045429">
    <property type="term" value="P:positive regulation of nitric oxide biosynthetic process"/>
    <property type="evidence" value="ECO:0007669"/>
    <property type="project" value="TreeGrafter"/>
</dbReference>
<comment type="similarity">
    <text evidence="1">Belongs to the DDAH family.</text>
</comment>
<accession>A0A2I2KJU3</accession>
<dbReference type="EMBL" id="FZMO01000024">
    <property type="protein sequence ID" value="SNQ45942.1"/>
    <property type="molecule type" value="Genomic_DNA"/>
</dbReference>